<feature type="domain" description="WH2" evidence="5">
    <location>
        <begin position="531"/>
        <end position="549"/>
    </location>
</feature>
<feature type="region of interest" description="Disordered" evidence="3">
    <location>
        <begin position="127"/>
        <end position="180"/>
    </location>
</feature>
<dbReference type="AlphaFoldDB" id="A0A0D2WM35"/>
<feature type="region of interest" description="Disordered" evidence="3">
    <location>
        <begin position="467"/>
        <end position="565"/>
    </location>
</feature>
<keyword evidence="1 2" id="KW-0727">SH2 domain</keyword>
<dbReference type="PANTHER" id="PTHR19969">
    <property type="entry name" value="SH2-SH3 ADAPTOR PROTEIN-RELATED"/>
    <property type="match status" value="1"/>
</dbReference>
<dbReference type="Gene3D" id="6.10.280.150">
    <property type="match status" value="1"/>
</dbReference>
<dbReference type="PRINTS" id="PR00401">
    <property type="entry name" value="SH2DOMAIN"/>
</dbReference>
<dbReference type="SUPFAM" id="SSF55550">
    <property type="entry name" value="SH2 domain"/>
    <property type="match status" value="1"/>
</dbReference>
<dbReference type="InterPro" id="IPR000980">
    <property type="entry name" value="SH2"/>
</dbReference>
<feature type="compositionally biased region" description="Low complexity" evidence="3">
    <location>
        <begin position="259"/>
        <end position="271"/>
    </location>
</feature>
<gene>
    <name evidence="6" type="ORF">CAOG_002295</name>
</gene>
<proteinExistence type="predicted"/>
<dbReference type="InterPro" id="IPR051184">
    <property type="entry name" value="Tyrosine-phos_adapter"/>
</dbReference>
<protein>
    <recommendedName>
        <fullName evidence="8">SH2 domain-containing protein</fullName>
    </recommendedName>
</protein>
<feature type="compositionally biased region" description="Pro residues" evidence="3">
    <location>
        <begin position="488"/>
        <end position="505"/>
    </location>
</feature>
<dbReference type="Pfam" id="PF00017">
    <property type="entry name" value="SH2"/>
    <property type="match status" value="1"/>
</dbReference>
<feature type="region of interest" description="Disordered" evidence="3">
    <location>
        <begin position="396"/>
        <end position="426"/>
    </location>
</feature>
<organism evidence="6 7">
    <name type="scientific">Capsaspora owczarzaki (strain ATCC 30864)</name>
    <dbReference type="NCBI Taxonomy" id="595528"/>
    <lineage>
        <taxon>Eukaryota</taxon>
        <taxon>Filasterea</taxon>
        <taxon>Capsaspora</taxon>
    </lineage>
</organism>
<dbReference type="eggNOG" id="KOG4226">
    <property type="taxonomic scope" value="Eukaryota"/>
</dbReference>
<evidence type="ECO:0000313" key="6">
    <source>
        <dbReference type="EMBL" id="KJE91108.1"/>
    </source>
</evidence>
<evidence type="ECO:0000259" key="5">
    <source>
        <dbReference type="PROSITE" id="PS51082"/>
    </source>
</evidence>
<feature type="region of interest" description="Disordered" evidence="3">
    <location>
        <begin position="197"/>
        <end position="384"/>
    </location>
</feature>
<name>A0A0D2WM35_CAPO3</name>
<dbReference type="PROSITE" id="PS50001">
    <property type="entry name" value="SH2"/>
    <property type="match status" value="1"/>
</dbReference>
<evidence type="ECO:0000256" key="1">
    <source>
        <dbReference type="ARBA" id="ARBA00022999"/>
    </source>
</evidence>
<dbReference type="Gene3D" id="3.30.505.10">
    <property type="entry name" value="SH2 domain"/>
    <property type="match status" value="1"/>
</dbReference>
<feature type="domain" description="SH2" evidence="4">
    <location>
        <begin position="3"/>
        <end position="101"/>
    </location>
</feature>
<dbReference type="EMBL" id="KE346362">
    <property type="protein sequence ID" value="KJE91108.1"/>
    <property type="molecule type" value="Genomic_DNA"/>
</dbReference>
<feature type="compositionally biased region" description="Pro residues" evidence="3">
    <location>
        <begin position="316"/>
        <end position="329"/>
    </location>
</feature>
<dbReference type="SMART" id="SM00252">
    <property type="entry name" value="SH2"/>
    <property type="match status" value="1"/>
</dbReference>
<feature type="compositionally biased region" description="Acidic residues" evidence="3">
    <location>
        <begin position="467"/>
        <end position="479"/>
    </location>
</feature>
<dbReference type="Proteomes" id="UP000008743">
    <property type="component" value="Unassembled WGS sequence"/>
</dbReference>
<feature type="compositionally biased region" description="Low complexity" evidence="3">
    <location>
        <begin position="373"/>
        <end position="383"/>
    </location>
</feature>
<dbReference type="STRING" id="595528.A0A0D2WM35"/>
<evidence type="ECO:0000313" key="7">
    <source>
        <dbReference type="Proteomes" id="UP000008743"/>
    </source>
</evidence>
<dbReference type="OMA" id="EPWITAP"/>
<dbReference type="GO" id="GO:0007167">
    <property type="term" value="P:enzyme-linked receptor protein signaling pathway"/>
    <property type="evidence" value="ECO:0007669"/>
    <property type="project" value="TreeGrafter"/>
</dbReference>
<dbReference type="PANTHER" id="PTHR19969:SF5">
    <property type="entry name" value="CRK-LIKE PROTEIN"/>
    <property type="match status" value="1"/>
</dbReference>
<dbReference type="GO" id="GO:0030971">
    <property type="term" value="F:receptor tyrosine kinase binding"/>
    <property type="evidence" value="ECO:0007669"/>
    <property type="project" value="TreeGrafter"/>
</dbReference>
<dbReference type="GO" id="GO:0016477">
    <property type="term" value="P:cell migration"/>
    <property type="evidence" value="ECO:0007669"/>
    <property type="project" value="TreeGrafter"/>
</dbReference>
<dbReference type="RefSeq" id="XP_004349045.1">
    <property type="nucleotide sequence ID" value="XM_004348995.2"/>
</dbReference>
<accession>A0A0D2WM35</accession>
<sequence length="598" mass="63090">MSAIPGLVTINRDRVQGLLNAYIQYDGAFLVRPSESIAGTYSIGVISKGVIKHFKIHVDDSKQVYISKKKFSSVPELVLYYMQRPIRTNKSDDPVILKVPISTDPASANRNALLVQQTTATRERLMAAGPQRTTANNNPPPVPGTQRPPSTISNGGGTLRLSGGVPPPKAPRPSDMAGPAQEMLLPGQRMALHQPIVNTTGRLPRPNTESPPPLPRRQSVRGASFGAEEQAPVIPPKSLVHRTASLPEEIAPPRPPKPGQAAPGSPSAPAQPATPPVVMRNAKPAHLSVTPGNFNSVMAAAGPHSPLPSSNNDIAPPRPASKAPPPPPSAASAVSQPTSNEFKPPRPTSMAPAPPTQPPSAQTPLGTSPVGTSPAPSALPSLSFLDGPLAQLDEYMNMDPINAPAPYSDAGEDIYGTSDDVHQTEEQKQIIEEYYMSRAEIYVDSKSGQQFFIDPAVFAAPAAAEAEPEALAEVDETADADAAASAAPPAPPSFTAPPPPPPPMMAMPEFTPLVLPPPGERREIAPAVPDARDSLLSAIRGHTGQLKKVEPAPQLQRQNTASANSMAESLAKIVARYDALGDSDDDDEVEEVNDDDWD</sequence>
<evidence type="ECO:0000256" key="2">
    <source>
        <dbReference type="PROSITE-ProRule" id="PRU00191"/>
    </source>
</evidence>
<evidence type="ECO:0000259" key="4">
    <source>
        <dbReference type="PROSITE" id="PS50001"/>
    </source>
</evidence>
<feature type="compositionally biased region" description="Low complexity" evidence="3">
    <location>
        <begin position="330"/>
        <end position="339"/>
    </location>
</feature>
<keyword evidence="7" id="KW-1185">Reference proteome</keyword>
<dbReference type="GO" id="GO:0035591">
    <property type="term" value="F:signaling adaptor activity"/>
    <property type="evidence" value="ECO:0007669"/>
    <property type="project" value="TreeGrafter"/>
</dbReference>
<dbReference type="OrthoDB" id="3175255at2759"/>
<evidence type="ECO:0008006" key="8">
    <source>
        <dbReference type="Google" id="ProtNLM"/>
    </source>
</evidence>
<dbReference type="PhylomeDB" id="A0A0D2WM35"/>
<feature type="compositionally biased region" description="Polar residues" evidence="3">
    <location>
        <begin position="555"/>
        <end position="565"/>
    </location>
</feature>
<reference evidence="6" key="1">
    <citation type="submission" date="2011-02" db="EMBL/GenBank/DDBJ databases">
        <title>The Genome Sequence of Capsaspora owczarzaki ATCC 30864.</title>
        <authorList>
            <consortium name="The Broad Institute Genome Sequencing Platform"/>
            <person name="Russ C."/>
            <person name="Cuomo C."/>
            <person name="Burger G."/>
            <person name="Gray M.W."/>
            <person name="Holland P.W.H."/>
            <person name="King N."/>
            <person name="Lang F.B.F."/>
            <person name="Roger A.J."/>
            <person name="Ruiz-Trillo I."/>
            <person name="Young S.K."/>
            <person name="Zeng Q."/>
            <person name="Gargeya S."/>
            <person name="Alvarado L."/>
            <person name="Berlin A."/>
            <person name="Chapman S.B."/>
            <person name="Chen Z."/>
            <person name="Freedman E."/>
            <person name="Gellesch M."/>
            <person name="Goldberg J."/>
            <person name="Griggs A."/>
            <person name="Gujja S."/>
            <person name="Heilman E."/>
            <person name="Heiman D."/>
            <person name="Howarth C."/>
            <person name="Mehta T."/>
            <person name="Neiman D."/>
            <person name="Pearson M."/>
            <person name="Roberts A."/>
            <person name="Saif S."/>
            <person name="Shea T."/>
            <person name="Shenoy N."/>
            <person name="Sisk P."/>
            <person name="Stolte C."/>
            <person name="Sykes S."/>
            <person name="White J."/>
            <person name="Yandava C."/>
            <person name="Haas B."/>
            <person name="Nusbaum C."/>
            <person name="Birren B."/>
        </authorList>
    </citation>
    <scope>NUCLEOTIDE SEQUENCE</scope>
    <source>
        <strain evidence="6">ATCC 30864</strain>
    </source>
</reference>
<dbReference type="GO" id="GO:0003779">
    <property type="term" value="F:actin binding"/>
    <property type="evidence" value="ECO:0007669"/>
    <property type="project" value="InterPro"/>
</dbReference>
<dbReference type="InterPro" id="IPR036860">
    <property type="entry name" value="SH2_dom_sf"/>
</dbReference>
<dbReference type="InParanoid" id="A0A0D2WM35"/>
<dbReference type="InterPro" id="IPR003124">
    <property type="entry name" value="WH2_dom"/>
</dbReference>
<dbReference type="PROSITE" id="PS51082">
    <property type="entry name" value="WH2"/>
    <property type="match status" value="1"/>
</dbReference>
<dbReference type="GO" id="GO:0005737">
    <property type="term" value="C:cytoplasm"/>
    <property type="evidence" value="ECO:0007669"/>
    <property type="project" value="TreeGrafter"/>
</dbReference>
<evidence type="ECO:0000256" key="3">
    <source>
        <dbReference type="SAM" id="MobiDB-lite"/>
    </source>
</evidence>